<dbReference type="Pfam" id="PF02902">
    <property type="entry name" value="Peptidase_C48"/>
    <property type="match status" value="1"/>
</dbReference>
<dbReference type="AlphaFoldDB" id="A0A2K3JLZ0"/>
<keyword evidence="2 5" id="KW-0645">Protease</keyword>
<comment type="similarity">
    <text evidence="1">Belongs to the peptidase C48 family.</text>
</comment>
<sequence length="172" mass="19850">IMTPALIGDPGSHYVCFVVNLKSKTFQFLNSLAGEKLHFKNGEPTVYKKMFDVWLKEVEAFVIELYKHKKITMPSQISTFKWETPKMPAQTDKDSCGVFCMKFLAEWGGDSKSMESFKDWPQMKKHQKVAKIMEFRIGICSTILSDSSNSKRDYVEKEATSYYEEMLQKAVT</sequence>
<proteinExistence type="inferred from homology"/>
<dbReference type="Gene3D" id="3.40.395.10">
    <property type="entry name" value="Adenoviral Proteinase, Chain A"/>
    <property type="match status" value="1"/>
</dbReference>
<keyword evidence="3" id="KW-0378">Hydrolase</keyword>
<dbReference type="GO" id="GO:0008234">
    <property type="term" value="F:cysteine-type peptidase activity"/>
    <property type="evidence" value="ECO:0007669"/>
    <property type="project" value="InterPro"/>
</dbReference>
<comment type="caution">
    <text evidence="5">The sequence shown here is derived from an EMBL/GenBank/DDBJ whole genome shotgun (WGS) entry which is preliminary data.</text>
</comment>
<reference evidence="5 7" key="2">
    <citation type="journal article" date="2017" name="Front. Plant Sci.">
        <title>Gene Classification and Mining of Molecular Markers Useful in Red Clover (Trifolium pratense) Breeding.</title>
        <authorList>
            <person name="Istvanek J."/>
            <person name="Dluhosova J."/>
            <person name="Dluhos P."/>
            <person name="Patkova L."/>
            <person name="Nedelnik J."/>
            <person name="Repkova J."/>
        </authorList>
    </citation>
    <scope>NUCLEOTIDE SEQUENCE [LARGE SCALE GENOMIC DNA]</scope>
    <source>
        <strain evidence="7">cv. Tatra</strain>
        <tissue evidence="5">Young leaves</tissue>
    </source>
</reference>
<name>A0A2K3JLZ0_TRIPR</name>
<gene>
    <name evidence="5" type="ORF">L195_g048671</name>
    <name evidence="6" type="ORF">L195_g050223</name>
</gene>
<dbReference type="InterPro" id="IPR003653">
    <property type="entry name" value="Peptidase_C48_C"/>
</dbReference>
<dbReference type="SUPFAM" id="SSF54001">
    <property type="entry name" value="Cysteine proteinases"/>
    <property type="match status" value="1"/>
</dbReference>
<evidence type="ECO:0000259" key="4">
    <source>
        <dbReference type="PROSITE" id="PS50600"/>
    </source>
</evidence>
<dbReference type="EMBL" id="ASHM01070082">
    <property type="protein sequence ID" value="PNX55046.1"/>
    <property type="molecule type" value="Genomic_DNA"/>
</dbReference>
<evidence type="ECO:0000256" key="1">
    <source>
        <dbReference type="ARBA" id="ARBA00005234"/>
    </source>
</evidence>
<accession>A0A2K3JLZ0</accession>
<protein>
    <submittedName>
        <fullName evidence="5">Ulp1 protease family C-terminal catalytic domain containing protein</fullName>
    </submittedName>
</protein>
<evidence type="ECO:0000313" key="5">
    <source>
        <dbReference type="EMBL" id="PNX55046.1"/>
    </source>
</evidence>
<dbReference type="EMBL" id="ASHM01075858">
    <property type="protein sequence ID" value="PNX57088.1"/>
    <property type="molecule type" value="Genomic_DNA"/>
</dbReference>
<dbReference type="InterPro" id="IPR038765">
    <property type="entry name" value="Papain-like_cys_pep_sf"/>
</dbReference>
<feature type="domain" description="Ubiquitin-like protease family profile" evidence="4">
    <location>
        <begin position="1"/>
        <end position="107"/>
    </location>
</feature>
<reference evidence="5 7" key="1">
    <citation type="journal article" date="2014" name="Am. J. Bot.">
        <title>Genome assembly and annotation for red clover (Trifolium pratense; Fabaceae).</title>
        <authorList>
            <person name="Istvanek J."/>
            <person name="Jaros M."/>
            <person name="Krenek A."/>
            <person name="Repkova J."/>
        </authorList>
    </citation>
    <scope>NUCLEOTIDE SEQUENCE [LARGE SCALE GENOMIC DNA]</scope>
    <source>
        <strain evidence="7">cv. Tatra</strain>
        <tissue evidence="5">Young leaves</tissue>
    </source>
</reference>
<dbReference type="PROSITE" id="PS50600">
    <property type="entry name" value="ULP_PROTEASE"/>
    <property type="match status" value="1"/>
</dbReference>
<evidence type="ECO:0000313" key="7">
    <source>
        <dbReference type="Proteomes" id="UP000236291"/>
    </source>
</evidence>
<dbReference type="GO" id="GO:0006508">
    <property type="term" value="P:proteolysis"/>
    <property type="evidence" value="ECO:0007669"/>
    <property type="project" value="UniProtKB-KW"/>
</dbReference>
<evidence type="ECO:0000313" key="6">
    <source>
        <dbReference type="EMBL" id="PNX57088.1"/>
    </source>
</evidence>
<evidence type="ECO:0000256" key="2">
    <source>
        <dbReference type="ARBA" id="ARBA00022670"/>
    </source>
</evidence>
<dbReference type="Proteomes" id="UP000236291">
    <property type="component" value="Unassembled WGS sequence"/>
</dbReference>
<organism evidence="5 7">
    <name type="scientific">Trifolium pratense</name>
    <name type="common">Red clover</name>
    <dbReference type="NCBI Taxonomy" id="57577"/>
    <lineage>
        <taxon>Eukaryota</taxon>
        <taxon>Viridiplantae</taxon>
        <taxon>Streptophyta</taxon>
        <taxon>Embryophyta</taxon>
        <taxon>Tracheophyta</taxon>
        <taxon>Spermatophyta</taxon>
        <taxon>Magnoliopsida</taxon>
        <taxon>eudicotyledons</taxon>
        <taxon>Gunneridae</taxon>
        <taxon>Pentapetalae</taxon>
        <taxon>rosids</taxon>
        <taxon>fabids</taxon>
        <taxon>Fabales</taxon>
        <taxon>Fabaceae</taxon>
        <taxon>Papilionoideae</taxon>
        <taxon>50 kb inversion clade</taxon>
        <taxon>NPAAA clade</taxon>
        <taxon>Hologalegina</taxon>
        <taxon>IRL clade</taxon>
        <taxon>Trifolieae</taxon>
        <taxon>Trifolium</taxon>
    </lineage>
</organism>
<feature type="non-terminal residue" evidence="5">
    <location>
        <position position="1"/>
    </location>
</feature>
<evidence type="ECO:0000256" key="3">
    <source>
        <dbReference type="ARBA" id="ARBA00022801"/>
    </source>
</evidence>